<dbReference type="GO" id="GO:0005886">
    <property type="term" value="C:plasma membrane"/>
    <property type="evidence" value="ECO:0007669"/>
    <property type="project" value="UniProtKB-SubCell"/>
</dbReference>
<keyword evidence="3" id="KW-0328">Glycosyltransferase</keyword>
<dbReference type="PANTHER" id="PTHR33908">
    <property type="entry name" value="MANNOSYLTRANSFERASE YKCB-RELATED"/>
    <property type="match status" value="1"/>
</dbReference>
<keyword evidence="11" id="KW-1185">Reference proteome</keyword>
<dbReference type="GO" id="GO:0016763">
    <property type="term" value="F:pentosyltransferase activity"/>
    <property type="evidence" value="ECO:0007669"/>
    <property type="project" value="TreeGrafter"/>
</dbReference>
<keyword evidence="7 8" id="KW-0472">Membrane</keyword>
<evidence type="ECO:0000313" key="11">
    <source>
        <dbReference type="Proteomes" id="UP000332515"/>
    </source>
</evidence>
<comment type="subcellular location">
    <subcellularLocation>
        <location evidence="1">Cell membrane</location>
        <topology evidence="1">Multi-pass membrane protein</topology>
    </subcellularLocation>
</comment>
<feature type="transmembrane region" description="Helical" evidence="8">
    <location>
        <begin position="112"/>
        <end position="132"/>
    </location>
</feature>
<proteinExistence type="predicted"/>
<dbReference type="Proteomes" id="UP000332515">
    <property type="component" value="Unassembled WGS sequence"/>
</dbReference>
<feature type="transmembrane region" description="Helical" evidence="8">
    <location>
        <begin position="348"/>
        <end position="372"/>
    </location>
</feature>
<dbReference type="PANTHER" id="PTHR33908:SF11">
    <property type="entry name" value="MEMBRANE PROTEIN"/>
    <property type="match status" value="1"/>
</dbReference>
<name>A0A6A7Y5B5_9HYPH</name>
<keyword evidence="6 8" id="KW-1133">Transmembrane helix</keyword>
<feature type="transmembrane region" description="Helical" evidence="8">
    <location>
        <begin position="251"/>
        <end position="275"/>
    </location>
</feature>
<keyword evidence="5 8" id="KW-0812">Transmembrane</keyword>
<feature type="transmembrane region" description="Helical" evidence="8">
    <location>
        <begin position="287"/>
        <end position="305"/>
    </location>
</feature>
<dbReference type="GO" id="GO:0009103">
    <property type="term" value="P:lipopolysaccharide biosynthetic process"/>
    <property type="evidence" value="ECO:0007669"/>
    <property type="project" value="UniProtKB-ARBA"/>
</dbReference>
<protein>
    <submittedName>
        <fullName evidence="10">Glycosyltransferase family 39 protein</fullName>
    </submittedName>
</protein>
<keyword evidence="2" id="KW-1003">Cell membrane</keyword>
<accession>A0A6A7Y5B5</accession>
<gene>
    <name evidence="10" type="ORF">F0357_09410</name>
</gene>
<reference evidence="10 11" key="1">
    <citation type="submission" date="2019-09" db="EMBL/GenBank/DDBJ databases">
        <title>Segnochrobactrum spirostomi gen. nov., sp. nov., isolated from the ciliate Spirostomum cf. yagiui and description of a novel family, Segnochrobactraceae fam. nov. within the order Rhizobiales of the class Alphaproteobacteria.</title>
        <authorList>
            <person name="Akter S."/>
            <person name="Shazib S.U.A."/>
            <person name="Shin M.K."/>
        </authorList>
    </citation>
    <scope>NUCLEOTIDE SEQUENCE [LARGE SCALE GENOMIC DNA]</scope>
    <source>
        <strain evidence="10 11">Sp-1</strain>
    </source>
</reference>
<keyword evidence="4 10" id="KW-0808">Transferase</keyword>
<evidence type="ECO:0000256" key="4">
    <source>
        <dbReference type="ARBA" id="ARBA00022679"/>
    </source>
</evidence>
<evidence type="ECO:0000256" key="8">
    <source>
        <dbReference type="SAM" id="Phobius"/>
    </source>
</evidence>
<evidence type="ECO:0000256" key="6">
    <source>
        <dbReference type="ARBA" id="ARBA00022989"/>
    </source>
</evidence>
<evidence type="ECO:0000313" key="10">
    <source>
        <dbReference type="EMBL" id="MQT12859.1"/>
    </source>
</evidence>
<feature type="transmembrane region" description="Helical" evidence="8">
    <location>
        <begin position="205"/>
        <end position="224"/>
    </location>
</feature>
<sequence length="512" mass="56067">MGRLRRIAREIGARAATPAGALIFVALLTAIRLAFAASAAPTEDEAYYRLWALHPAWGFLDHPPMVAWWMAGGMAVFGDTMLGLRAAGVLATAIGSIALLRTAWIILGDRAAASLAVLFFNATILVGVAGIITTPDQPSALFWGLSLWALAELIRSDKGVWWLAIGLFAGLGLVSKYSSLFLGAGIVLWLALYPETRRWFLRWELWAGGVLAVLLFTPVVIWNADHGWASFAKQFGRAEVDGLTARYLPEFIGVEILLVNPLLAPFVVTGALGFLEAARRRDVKRGLIVATSAPFVLYLLLHSLHDRVQGNWPTPLFAASALVAADAATRLATIARPWRTVLEWLRPWIVPVGLVFSVVALAHAVHPIGGFVSRADPTKQLRGWESLADALEAKRIEIGADWIATQDYSLTAQLAFRLRTVPIIQLNERIRYEAAPQPDMALLAKPALYVVPDQAFYRGFIATRFHGIEPLGTMERSAGGVGLQRYLIFKLTEPIGNPLDAPAAWWLYWKGE</sequence>
<dbReference type="EMBL" id="VWNA01000001">
    <property type="protein sequence ID" value="MQT12859.1"/>
    <property type="molecule type" value="Genomic_DNA"/>
</dbReference>
<feature type="transmembrane region" description="Helical" evidence="8">
    <location>
        <begin position="160"/>
        <end position="193"/>
    </location>
</feature>
<evidence type="ECO:0000259" key="9">
    <source>
        <dbReference type="Pfam" id="PF13231"/>
    </source>
</evidence>
<evidence type="ECO:0000256" key="1">
    <source>
        <dbReference type="ARBA" id="ARBA00004651"/>
    </source>
</evidence>
<organism evidence="10 11">
    <name type="scientific">Segnochrobactrum spirostomi</name>
    <dbReference type="NCBI Taxonomy" id="2608987"/>
    <lineage>
        <taxon>Bacteria</taxon>
        <taxon>Pseudomonadati</taxon>
        <taxon>Pseudomonadota</taxon>
        <taxon>Alphaproteobacteria</taxon>
        <taxon>Hyphomicrobiales</taxon>
        <taxon>Segnochrobactraceae</taxon>
        <taxon>Segnochrobactrum</taxon>
    </lineage>
</organism>
<feature type="domain" description="Glycosyltransferase RgtA/B/C/D-like" evidence="9">
    <location>
        <begin position="61"/>
        <end position="222"/>
    </location>
</feature>
<dbReference type="InterPro" id="IPR038731">
    <property type="entry name" value="RgtA/B/C-like"/>
</dbReference>
<comment type="caution">
    <text evidence="10">The sequence shown here is derived from an EMBL/GenBank/DDBJ whole genome shotgun (WGS) entry which is preliminary data.</text>
</comment>
<evidence type="ECO:0000256" key="2">
    <source>
        <dbReference type="ARBA" id="ARBA00022475"/>
    </source>
</evidence>
<evidence type="ECO:0000256" key="7">
    <source>
        <dbReference type="ARBA" id="ARBA00023136"/>
    </source>
</evidence>
<evidence type="ECO:0000256" key="5">
    <source>
        <dbReference type="ARBA" id="ARBA00022692"/>
    </source>
</evidence>
<feature type="transmembrane region" description="Helical" evidence="8">
    <location>
        <begin position="67"/>
        <end position="100"/>
    </location>
</feature>
<evidence type="ECO:0000256" key="3">
    <source>
        <dbReference type="ARBA" id="ARBA00022676"/>
    </source>
</evidence>
<dbReference type="AlphaFoldDB" id="A0A6A7Y5B5"/>
<dbReference type="Pfam" id="PF13231">
    <property type="entry name" value="PMT_2"/>
    <property type="match status" value="1"/>
</dbReference>
<dbReference type="InterPro" id="IPR050297">
    <property type="entry name" value="LipidA_mod_glycosyltrf_83"/>
</dbReference>